<dbReference type="PANTHER" id="PTHR43332:SF1">
    <property type="entry name" value="TRANSPORT PERMEASE PROTEIN"/>
    <property type="match status" value="1"/>
</dbReference>
<dbReference type="PRINTS" id="PR00164">
    <property type="entry name" value="ABC2TRNSPORT"/>
</dbReference>
<dbReference type="InterPro" id="IPR000412">
    <property type="entry name" value="ABC_2_transport"/>
</dbReference>
<dbReference type="GO" id="GO:0140359">
    <property type="term" value="F:ABC-type transporter activity"/>
    <property type="evidence" value="ECO:0007669"/>
    <property type="project" value="InterPro"/>
</dbReference>
<dbReference type="RefSeq" id="WP_016544342.1">
    <property type="nucleotide sequence ID" value="NZ_NPDT01000004.1"/>
</dbReference>
<comment type="similarity">
    <text evidence="5">Belongs to the ABC-2 integral membrane protein family.</text>
</comment>
<feature type="transmembrane region" description="Helical" evidence="5">
    <location>
        <begin position="140"/>
        <end position="161"/>
    </location>
</feature>
<gene>
    <name evidence="7" type="ORF">CH371_11300</name>
</gene>
<dbReference type="PROSITE" id="PS51012">
    <property type="entry name" value="ABC_TM2"/>
    <property type="match status" value="1"/>
</dbReference>
<proteinExistence type="inferred from homology"/>
<feature type="transmembrane region" description="Helical" evidence="5">
    <location>
        <begin position="21"/>
        <end position="44"/>
    </location>
</feature>
<evidence type="ECO:0000256" key="5">
    <source>
        <dbReference type="RuleBase" id="RU361157"/>
    </source>
</evidence>
<evidence type="ECO:0000259" key="6">
    <source>
        <dbReference type="PROSITE" id="PS51012"/>
    </source>
</evidence>
<keyword evidence="3 5" id="KW-1133">Transmembrane helix</keyword>
<evidence type="ECO:0000256" key="1">
    <source>
        <dbReference type="ARBA" id="ARBA00004141"/>
    </source>
</evidence>
<evidence type="ECO:0000256" key="2">
    <source>
        <dbReference type="ARBA" id="ARBA00022692"/>
    </source>
</evidence>
<dbReference type="PIRSF" id="PIRSF006648">
    <property type="entry name" value="DrrB"/>
    <property type="match status" value="1"/>
</dbReference>
<sequence>MNFQAIRSIYFFEMARTRRTLMQSIASPVISTSLYFVVFGSAIGSRIQEVNGVAYGSFIVPGLIMLSLLTESISNASFGIYFPKFTGTIYEILSAPVSSFEAVIGFVGAAATKSLILGLIMLATASLFVPIHIAHPFLMVFFLVLTCVSFSLFGFIIGIWADNFEKLQVIPMLVITPLVFLGGSFYSASMLPPFWRTITLFNPILYLVSGFRWSFYEISDVSLEISLAMIVVFLSACMFTIAWMFRTGYHIKK</sequence>
<keyword evidence="5" id="KW-1003">Cell membrane</keyword>
<dbReference type="PANTHER" id="PTHR43332">
    <property type="entry name" value="INNER MEMBRANE TRANSPORT PERMEASE YADH-RELATED"/>
    <property type="match status" value="1"/>
</dbReference>
<dbReference type="Proteomes" id="UP000231912">
    <property type="component" value="Unassembled WGS sequence"/>
</dbReference>
<organism evidence="7 8">
    <name type="scientific">Leptospira wolffii</name>
    <dbReference type="NCBI Taxonomy" id="409998"/>
    <lineage>
        <taxon>Bacteria</taxon>
        <taxon>Pseudomonadati</taxon>
        <taxon>Spirochaetota</taxon>
        <taxon>Spirochaetia</taxon>
        <taxon>Leptospirales</taxon>
        <taxon>Leptospiraceae</taxon>
        <taxon>Leptospira</taxon>
    </lineage>
</organism>
<dbReference type="GO" id="GO:0043190">
    <property type="term" value="C:ATP-binding cassette (ABC) transporter complex"/>
    <property type="evidence" value="ECO:0007669"/>
    <property type="project" value="InterPro"/>
</dbReference>
<feature type="transmembrane region" description="Helical" evidence="5">
    <location>
        <begin position="225"/>
        <end position="245"/>
    </location>
</feature>
<feature type="transmembrane region" description="Helical" evidence="5">
    <location>
        <begin position="50"/>
        <end position="69"/>
    </location>
</feature>
<accession>A0A2M9ZAU9</accession>
<feature type="transmembrane region" description="Helical" evidence="5">
    <location>
        <begin position="167"/>
        <end position="187"/>
    </location>
</feature>
<dbReference type="InterPro" id="IPR013525">
    <property type="entry name" value="ABC2_TM"/>
</dbReference>
<reference evidence="7 8" key="1">
    <citation type="submission" date="2017-07" db="EMBL/GenBank/DDBJ databases">
        <title>Leptospira spp. isolated from tropical soils.</title>
        <authorList>
            <person name="Thibeaux R."/>
            <person name="Iraola G."/>
            <person name="Ferres I."/>
            <person name="Bierque E."/>
            <person name="Girault D."/>
            <person name="Soupe-Gilbert M.-E."/>
            <person name="Picardeau M."/>
            <person name="Goarant C."/>
        </authorList>
    </citation>
    <scope>NUCLEOTIDE SEQUENCE [LARGE SCALE GENOMIC DNA]</scope>
    <source>
        <strain evidence="7 8">FH2-C-A2</strain>
    </source>
</reference>
<protein>
    <recommendedName>
        <fullName evidence="5">Transport permease protein</fullName>
    </recommendedName>
</protein>
<dbReference type="AlphaFoldDB" id="A0A2M9ZAU9"/>
<comment type="caution">
    <text evidence="7">The sequence shown here is derived from an EMBL/GenBank/DDBJ whole genome shotgun (WGS) entry which is preliminary data.</text>
</comment>
<feature type="transmembrane region" description="Helical" evidence="5">
    <location>
        <begin position="115"/>
        <end position="133"/>
    </location>
</feature>
<dbReference type="NCBIfam" id="NF011648">
    <property type="entry name" value="PRK15066.1"/>
    <property type="match status" value="1"/>
</dbReference>
<evidence type="ECO:0000256" key="4">
    <source>
        <dbReference type="ARBA" id="ARBA00023136"/>
    </source>
</evidence>
<dbReference type="InterPro" id="IPR047817">
    <property type="entry name" value="ABC2_TM_bact-type"/>
</dbReference>
<dbReference type="EMBL" id="NPDT01000004">
    <property type="protein sequence ID" value="PJZ65524.1"/>
    <property type="molecule type" value="Genomic_DNA"/>
</dbReference>
<evidence type="ECO:0000313" key="8">
    <source>
        <dbReference type="Proteomes" id="UP000231912"/>
    </source>
</evidence>
<keyword evidence="4 5" id="KW-0472">Membrane</keyword>
<feature type="transmembrane region" description="Helical" evidence="5">
    <location>
        <begin position="194"/>
        <end position="213"/>
    </location>
</feature>
<keyword evidence="2 5" id="KW-0812">Transmembrane</keyword>
<feature type="domain" description="ABC transmembrane type-2" evidence="6">
    <location>
        <begin position="19"/>
        <end position="248"/>
    </location>
</feature>
<evidence type="ECO:0000256" key="3">
    <source>
        <dbReference type="ARBA" id="ARBA00022989"/>
    </source>
</evidence>
<name>A0A2M9ZAU9_9LEPT</name>
<dbReference type="InterPro" id="IPR052522">
    <property type="entry name" value="ABC-2_transport_permease"/>
</dbReference>
<keyword evidence="5" id="KW-0813">Transport</keyword>
<dbReference type="Pfam" id="PF01061">
    <property type="entry name" value="ABC2_membrane"/>
    <property type="match status" value="1"/>
</dbReference>
<comment type="subcellular location">
    <subcellularLocation>
        <location evidence="5">Cell membrane</location>
        <topology evidence="5">Multi-pass membrane protein</topology>
    </subcellularLocation>
    <subcellularLocation>
        <location evidence="1">Membrane</location>
        <topology evidence="1">Multi-pass membrane protein</topology>
    </subcellularLocation>
</comment>
<evidence type="ECO:0000313" key="7">
    <source>
        <dbReference type="EMBL" id="PJZ65524.1"/>
    </source>
</evidence>